<dbReference type="RefSeq" id="WP_172733691.1">
    <property type="nucleotide sequence ID" value="NZ_WKMO01000218.1"/>
</dbReference>
<keyword evidence="3 10" id="KW-1134">Transmembrane beta strand</keyword>
<organism evidence="12 13">
    <name type="scientific">Parabacteroides distasonis</name>
    <dbReference type="NCBI Taxonomy" id="823"/>
    <lineage>
        <taxon>Bacteria</taxon>
        <taxon>Pseudomonadati</taxon>
        <taxon>Bacteroidota</taxon>
        <taxon>Bacteroidia</taxon>
        <taxon>Bacteroidales</taxon>
        <taxon>Tannerellaceae</taxon>
        <taxon>Parabacteroides</taxon>
    </lineage>
</organism>
<evidence type="ECO:0000256" key="6">
    <source>
        <dbReference type="ARBA" id="ARBA00023077"/>
    </source>
</evidence>
<evidence type="ECO:0000256" key="8">
    <source>
        <dbReference type="ARBA" id="ARBA00023170"/>
    </source>
</evidence>
<dbReference type="Proteomes" id="UP000441609">
    <property type="component" value="Unassembled WGS sequence"/>
</dbReference>
<evidence type="ECO:0000313" key="13">
    <source>
        <dbReference type="Proteomes" id="UP000441609"/>
    </source>
</evidence>
<dbReference type="GO" id="GO:0009279">
    <property type="term" value="C:cell outer membrane"/>
    <property type="evidence" value="ECO:0007669"/>
    <property type="project" value="UniProtKB-SubCell"/>
</dbReference>
<dbReference type="Pfam" id="PF00593">
    <property type="entry name" value="TonB_dep_Rec_b-barrel"/>
    <property type="match status" value="1"/>
</dbReference>
<keyword evidence="6" id="KW-0798">TonB box</keyword>
<dbReference type="GO" id="GO:0044718">
    <property type="term" value="P:siderophore transmembrane transport"/>
    <property type="evidence" value="ECO:0007669"/>
    <property type="project" value="TreeGrafter"/>
</dbReference>
<name>A0A9Q4MUS1_PARDI</name>
<comment type="similarity">
    <text evidence="10">Belongs to the TonB-dependent receptor family.</text>
</comment>
<keyword evidence="5" id="KW-0732">Signal</keyword>
<evidence type="ECO:0000256" key="5">
    <source>
        <dbReference type="ARBA" id="ARBA00022729"/>
    </source>
</evidence>
<dbReference type="InterPro" id="IPR036942">
    <property type="entry name" value="Beta-barrel_TonB_sf"/>
</dbReference>
<evidence type="ECO:0000256" key="1">
    <source>
        <dbReference type="ARBA" id="ARBA00004571"/>
    </source>
</evidence>
<evidence type="ECO:0000256" key="7">
    <source>
        <dbReference type="ARBA" id="ARBA00023136"/>
    </source>
</evidence>
<evidence type="ECO:0000256" key="2">
    <source>
        <dbReference type="ARBA" id="ARBA00022448"/>
    </source>
</evidence>
<keyword evidence="2 10" id="KW-0813">Transport</keyword>
<evidence type="ECO:0000313" key="12">
    <source>
        <dbReference type="EMBL" id="MSB76534.1"/>
    </source>
</evidence>
<keyword evidence="7 10" id="KW-0472">Membrane</keyword>
<dbReference type="Gene3D" id="2.40.170.20">
    <property type="entry name" value="TonB-dependent receptor, beta-barrel domain"/>
    <property type="match status" value="1"/>
</dbReference>
<evidence type="ECO:0000256" key="4">
    <source>
        <dbReference type="ARBA" id="ARBA00022692"/>
    </source>
</evidence>
<dbReference type="AlphaFoldDB" id="A0A9Q4MUS1"/>
<gene>
    <name evidence="12" type="ORF">GKD70_25195</name>
</gene>
<keyword evidence="4 10" id="KW-0812">Transmembrane</keyword>
<evidence type="ECO:0000256" key="3">
    <source>
        <dbReference type="ARBA" id="ARBA00022452"/>
    </source>
</evidence>
<comment type="subcellular location">
    <subcellularLocation>
        <location evidence="1 10">Cell outer membrane</location>
        <topology evidence="1 10">Multi-pass membrane protein</topology>
    </subcellularLocation>
</comment>
<feature type="domain" description="TonB-dependent receptor-like beta-barrel" evidence="11">
    <location>
        <begin position="1"/>
        <end position="139"/>
    </location>
</feature>
<feature type="non-terminal residue" evidence="12">
    <location>
        <position position="1"/>
    </location>
</feature>
<keyword evidence="8 12" id="KW-0675">Receptor</keyword>
<accession>A0A9Q4MUS1</accession>
<dbReference type="PANTHER" id="PTHR30069">
    <property type="entry name" value="TONB-DEPENDENT OUTER MEMBRANE RECEPTOR"/>
    <property type="match status" value="1"/>
</dbReference>
<evidence type="ECO:0000259" key="11">
    <source>
        <dbReference type="Pfam" id="PF00593"/>
    </source>
</evidence>
<dbReference type="InterPro" id="IPR039426">
    <property type="entry name" value="TonB-dep_rcpt-like"/>
</dbReference>
<dbReference type="SUPFAM" id="SSF56935">
    <property type="entry name" value="Porins"/>
    <property type="match status" value="1"/>
</dbReference>
<sequence length="212" mass="24635">PERNISVNIGMLFDLTGKASSNLQIELNGYYMHLKDMIRFTGGFLQSQYQNFGEMRTLGMEAEVKADMTRWLYGYVNATYQDLRDVRKYEQNTTVANPTKGSRMPNIPYLMANAGLEFHKENLFGGSGMNTRIFTDASFVEEYLYDFEQSQFQQHRIPRALSCNIGFEQSFGNGRYFIMGKINNLTDTKMISEFNRPLPGRSFTIRFRYVFK</sequence>
<dbReference type="InterPro" id="IPR000531">
    <property type="entry name" value="Beta-barrel_TonB"/>
</dbReference>
<evidence type="ECO:0000256" key="9">
    <source>
        <dbReference type="ARBA" id="ARBA00023237"/>
    </source>
</evidence>
<protein>
    <submittedName>
        <fullName evidence="12">TonB-dependent receptor</fullName>
    </submittedName>
</protein>
<proteinExistence type="inferred from homology"/>
<dbReference type="PROSITE" id="PS52016">
    <property type="entry name" value="TONB_DEPENDENT_REC_3"/>
    <property type="match status" value="1"/>
</dbReference>
<keyword evidence="9 10" id="KW-0998">Cell outer membrane</keyword>
<dbReference type="PANTHER" id="PTHR30069:SF29">
    <property type="entry name" value="HEMOGLOBIN AND HEMOGLOBIN-HAPTOGLOBIN-BINDING PROTEIN 1-RELATED"/>
    <property type="match status" value="1"/>
</dbReference>
<dbReference type="EMBL" id="WKMO01000218">
    <property type="protein sequence ID" value="MSB76534.1"/>
    <property type="molecule type" value="Genomic_DNA"/>
</dbReference>
<dbReference type="GO" id="GO:0015344">
    <property type="term" value="F:siderophore uptake transmembrane transporter activity"/>
    <property type="evidence" value="ECO:0007669"/>
    <property type="project" value="TreeGrafter"/>
</dbReference>
<evidence type="ECO:0000256" key="10">
    <source>
        <dbReference type="PROSITE-ProRule" id="PRU01360"/>
    </source>
</evidence>
<comment type="caution">
    <text evidence="12">The sequence shown here is derived from an EMBL/GenBank/DDBJ whole genome shotgun (WGS) entry which is preliminary data.</text>
</comment>
<reference evidence="12 13" key="1">
    <citation type="journal article" date="2019" name="Nat. Med.">
        <title>A library of human gut bacterial isolates paired with longitudinal multiomics data enables mechanistic microbiome research.</title>
        <authorList>
            <person name="Poyet M."/>
            <person name="Groussin M."/>
            <person name="Gibbons S.M."/>
            <person name="Avila-Pacheco J."/>
            <person name="Jiang X."/>
            <person name="Kearney S.M."/>
            <person name="Perrotta A.R."/>
            <person name="Berdy B."/>
            <person name="Zhao S."/>
            <person name="Lieberman T.D."/>
            <person name="Swanson P.K."/>
            <person name="Smith M."/>
            <person name="Roesemann S."/>
            <person name="Alexander J.E."/>
            <person name="Rich S.A."/>
            <person name="Livny J."/>
            <person name="Vlamakis H."/>
            <person name="Clish C."/>
            <person name="Bullock K."/>
            <person name="Deik A."/>
            <person name="Scott J."/>
            <person name="Pierce K.A."/>
            <person name="Xavier R.J."/>
            <person name="Alm E.J."/>
        </authorList>
    </citation>
    <scope>NUCLEOTIDE SEQUENCE [LARGE SCALE GENOMIC DNA]</scope>
    <source>
        <strain evidence="12 13">BIOML-A20</strain>
    </source>
</reference>